<gene>
    <name evidence="2" type="ORF">TVD_01435</name>
</gene>
<evidence type="ECO:0000256" key="1">
    <source>
        <dbReference type="SAM" id="Phobius"/>
    </source>
</evidence>
<keyword evidence="1" id="KW-0812">Transmembrane</keyword>
<dbReference type="OrthoDB" id="5296662at2"/>
<dbReference type="PROSITE" id="PS00409">
    <property type="entry name" value="PROKAR_NTER_METHYL"/>
    <property type="match status" value="1"/>
</dbReference>
<keyword evidence="1" id="KW-0472">Membrane</keyword>
<protein>
    <recommendedName>
        <fullName evidence="4">Pilus assembly protein PilW</fullName>
    </recommendedName>
</protein>
<dbReference type="STRING" id="106634.TVD_01435"/>
<dbReference type="Proteomes" id="UP000064201">
    <property type="component" value="Chromosome"/>
</dbReference>
<dbReference type="InterPro" id="IPR045584">
    <property type="entry name" value="Pilin-like"/>
</dbReference>
<dbReference type="GO" id="GO:0043683">
    <property type="term" value="P:type IV pilus assembly"/>
    <property type="evidence" value="ECO:0007669"/>
    <property type="project" value="InterPro"/>
</dbReference>
<keyword evidence="3" id="KW-1185">Reference proteome</keyword>
<dbReference type="AlphaFoldDB" id="A0A0G3G556"/>
<evidence type="ECO:0000313" key="2">
    <source>
        <dbReference type="EMBL" id="AKJ96383.1"/>
    </source>
</evidence>
<keyword evidence="1" id="KW-1133">Transmembrane helix</keyword>
<dbReference type="KEGG" id="tvr:TVD_01435"/>
<dbReference type="PATRIC" id="fig|106634.4.peg.293"/>
<name>A0A0G3G556_9GAMM</name>
<dbReference type="Pfam" id="PF16074">
    <property type="entry name" value="PilW"/>
    <property type="match status" value="1"/>
</dbReference>
<sequence length="356" mass="38618">MNRSTKPLSFSPFPRFGTVRGLTLVELMIAMVLGILLIGAVISVFVGTSQTYRTQEAMSKVQESGRFAIELLTRDIRQVGFRGACTPSATVESLLNPSGTGYDDAVLEFETGSLRGWHQEAGPHDTNMTGYVNGTDTILIKKASSMDARPNGNTPSNAATVNLNGPSGIARGQLVILSDAESCDIFQNTANDNASTVTRGAAGGPGMNPGNVTPNNNNQLSKSYDQNAEMFRFESRIYYVGASAASPGQQSLRRLDFGLGSPRDQELVTGVEDFRVRYGEDTNNDGRINEFRNAGDVNDWEAVRAVRINIITNSTNTENVVETPQQLAIEGTAWTATDRRLYQVFSSTIGLRNRLD</sequence>
<organism evidence="2 3">
    <name type="scientific">Thioalkalivibrio versutus</name>
    <dbReference type="NCBI Taxonomy" id="106634"/>
    <lineage>
        <taxon>Bacteria</taxon>
        <taxon>Pseudomonadati</taxon>
        <taxon>Pseudomonadota</taxon>
        <taxon>Gammaproteobacteria</taxon>
        <taxon>Chromatiales</taxon>
        <taxon>Ectothiorhodospiraceae</taxon>
        <taxon>Thioalkalivibrio</taxon>
    </lineage>
</organism>
<evidence type="ECO:0000313" key="3">
    <source>
        <dbReference type="Proteomes" id="UP000064201"/>
    </source>
</evidence>
<reference evidence="2 3" key="1">
    <citation type="submission" date="2015-04" db="EMBL/GenBank/DDBJ databases">
        <title>Complete Sequence for the Genome of the Thioalkalivibrio versutus D301.</title>
        <authorList>
            <person name="Mu T."/>
            <person name="Zhou J."/>
            <person name="Xu X."/>
        </authorList>
    </citation>
    <scope>NUCLEOTIDE SEQUENCE [LARGE SCALE GENOMIC DNA]</scope>
    <source>
        <strain evidence="2 3">D301</strain>
    </source>
</reference>
<dbReference type="InterPro" id="IPR032092">
    <property type="entry name" value="PilW"/>
</dbReference>
<accession>A0A0G3G556</accession>
<evidence type="ECO:0008006" key="4">
    <source>
        <dbReference type="Google" id="ProtNLM"/>
    </source>
</evidence>
<proteinExistence type="predicted"/>
<feature type="transmembrane region" description="Helical" evidence="1">
    <location>
        <begin position="21"/>
        <end position="46"/>
    </location>
</feature>
<dbReference type="EMBL" id="CP011367">
    <property type="protein sequence ID" value="AKJ96383.1"/>
    <property type="molecule type" value="Genomic_DNA"/>
</dbReference>
<dbReference type="RefSeq" id="WP_047251878.1">
    <property type="nucleotide sequence ID" value="NZ_CP011367.1"/>
</dbReference>
<dbReference type="SUPFAM" id="SSF54523">
    <property type="entry name" value="Pili subunits"/>
    <property type="match status" value="1"/>
</dbReference>
<dbReference type="InterPro" id="IPR012902">
    <property type="entry name" value="N_methyl_site"/>
</dbReference>